<organism evidence="1 2">
    <name type="scientific">Chromobacterium fluminis</name>
    <dbReference type="NCBI Taxonomy" id="3044269"/>
    <lineage>
        <taxon>Bacteria</taxon>
        <taxon>Pseudomonadati</taxon>
        <taxon>Pseudomonadota</taxon>
        <taxon>Betaproteobacteria</taxon>
        <taxon>Neisseriales</taxon>
        <taxon>Chromobacteriaceae</taxon>
        <taxon>Chromobacterium</taxon>
    </lineage>
</organism>
<proteinExistence type="predicted"/>
<comment type="caution">
    <text evidence="1">The sequence shown here is derived from an EMBL/GenBank/DDBJ whole genome shotgun (WGS) entry which is preliminary data.</text>
</comment>
<gene>
    <name evidence="1" type="ORF">HA052_15920</name>
</gene>
<dbReference type="EMBL" id="JAAOMA010000022">
    <property type="protein sequence ID" value="NHR06676.1"/>
    <property type="molecule type" value="Genomic_DNA"/>
</dbReference>
<accession>A0ABX0L6R0</accession>
<name>A0ABX0L6R0_9NEIS</name>
<dbReference type="RefSeq" id="WP_166452620.1">
    <property type="nucleotide sequence ID" value="NZ_JAAOMA010000022.1"/>
</dbReference>
<dbReference type="Proteomes" id="UP001515641">
    <property type="component" value="Unassembled WGS sequence"/>
</dbReference>
<evidence type="ECO:0000313" key="1">
    <source>
        <dbReference type="EMBL" id="NHR06676.1"/>
    </source>
</evidence>
<evidence type="ECO:0000313" key="2">
    <source>
        <dbReference type="Proteomes" id="UP001515641"/>
    </source>
</evidence>
<protein>
    <submittedName>
        <fullName evidence="1">Uncharacterized protein</fullName>
    </submittedName>
</protein>
<keyword evidence="2" id="KW-1185">Reference proteome</keyword>
<sequence length="92" mass="10539">MQTTDQSRAKQELQARLIEMTAVDEHEVSCLYRDHEILVSRDFEGDDWYIQVFAPCGRMAYDGWWHCSTDKSAEEAVLEALTGALLREKGGE</sequence>
<reference evidence="1 2" key="1">
    <citation type="submission" date="2020-03" db="EMBL/GenBank/DDBJ databases">
        <title>Draft genome sequence of environmentally isolated cultures.</title>
        <authorList>
            <person name="Wilson H.S."/>
            <person name="De Leon M.E."/>
        </authorList>
    </citation>
    <scope>NUCLEOTIDE SEQUENCE [LARGE SCALE GENOMIC DNA]</scope>
    <source>
        <strain evidence="1 2">HSC-31F16</strain>
    </source>
</reference>